<accession>A0A3M7RVF4</accession>
<gene>
    <name evidence="1" type="ORF">BpHYR1_018632</name>
</gene>
<name>A0A3M7RVF4_BRAPC</name>
<protein>
    <submittedName>
        <fullName evidence="1">Uncharacterized protein</fullName>
    </submittedName>
</protein>
<evidence type="ECO:0000313" key="1">
    <source>
        <dbReference type="EMBL" id="RNA27277.1"/>
    </source>
</evidence>
<keyword evidence="2" id="KW-1185">Reference proteome</keyword>
<reference evidence="1 2" key="1">
    <citation type="journal article" date="2018" name="Sci. Rep.">
        <title>Genomic signatures of local adaptation to the degree of environmental predictability in rotifers.</title>
        <authorList>
            <person name="Franch-Gras L."/>
            <person name="Hahn C."/>
            <person name="Garcia-Roger E.M."/>
            <person name="Carmona M.J."/>
            <person name="Serra M."/>
            <person name="Gomez A."/>
        </authorList>
    </citation>
    <scope>NUCLEOTIDE SEQUENCE [LARGE SCALE GENOMIC DNA]</scope>
    <source>
        <strain evidence="1">HYR1</strain>
    </source>
</reference>
<sequence>MGIKFVAKHKENKTQADHTTKMAMTEQFDLKLYKPNLDLADPFETVVHFVHLNYYLTRNHELT</sequence>
<proteinExistence type="predicted"/>
<organism evidence="1 2">
    <name type="scientific">Brachionus plicatilis</name>
    <name type="common">Marine rotifer</name>
    <name type="synonym">Brachionus muelleri</name>
    <dbReference type="NCBI Taxonomy" id="10195"/>
    <lineage>
        <taxon>Eukaryota</taxon>
        <taxon>Metazoa</taxon>
        <taxon>Spiralia</taxon>
        <taxon>Gnathifera</taxon>
        <taxon>Rotifera</taxon>
        <taxon>Eurotatoria</taxon>
        <taxon>Monogononta</taxon>
        <taxon>Pseudotrocha</taxon>
        <taxon>Ploima</taxon>
        <taxon>Brachionidae</taxon>
        <taxon>Brachionus</taxon>
    </lineage>
</organism>
<dbReference type="EMBL" id="REGN01002569">
    <property type="protein sequence ID" value="RNA27277.1"/>
    <property type="molecule type" value="Genomic_DNA"/>
</dbReference>
<comment type="caution">
    <text evidence="1">The sequence shown here is derived from an EMBL/GenBank/DDBJ whole genome shotgun (WGS) entry which is preliminary data.</text>
</comment>
<dbReference type="Proteomes" id="UP000276133">
    <property type="component" value="Unassembled WGS sequence"/>
</dbReference>
<evidence type="ECO:0000313" key="2">
    <source>
        <dbReference type="Proteomes" id="UP000276133"/>
    </source>
</evidence>
<dbReference type="AlphaFoldDB" id="A0A3M7RVF4"/>